<dbReference type="Gene3D" id="1.10.340.70">
    <property type="match status" value="1"/>
</dbReference>
<feature type="compositionally biased region" description="Low complexity" evidence="1">
    <location>
        <begin position="25"/>
        <end position="36"/>
    </location>
</feature>
<feature type="compositionally biased region" description="Low complexity" evidence="1">
    <location>
        <begin position="72"/>
        <end position="100"/>
    </location>
</feature>
<reference evidence="5" key="2">
    <citation type="submission" date="2022-01" db="EMBL/GenBank/DDBJ databases">
        <authorList>
            <person name="Yamashiro T."/>
            <person name="Shiraishi A."/>
            <person name="Satake H."/>
            <person name="Nakayama K."/>
        </authorList>
    </citation>
    <scope>NUCLEOTIDE SEQUENCE</scope>
</reference>
<dbReference type="Pfam" id="PF00078">
    <property type="entry name" value="RVT_1"/>
    <property type="match status" value="1"/>
</dbReference>
<dbReference type="PANTHER" id="PTHR37984:SF5">
    <property type="entry name" value="PROTEIN NYNRIN-LIKE"/>
    <property type="match status" value="1"/>
</dbReference>
<keyword evidence="2" id="KW-0732">Signal</keyword>
<evidence type="ECO:0000313" key="5">
    <source>
        <dbReference type="EMBL" id="GJT55169.1"/>
    </source>
</evidence>
<feature type="chain" id="PRO_5045084562" evidence="2">
    <location>
        <begin position="19"/>
        <end position="639"/>
    </location>
</feature>
<dbReference type="Gene3D" id="3.30.420.10">
    <property type="entry name" value="Ribonuclease H-like superfamily/Ribonuclease H"/>
    <property type="match status" value="1"/>
</dbReference>
<keyword evidence="5" id="KW-0695">RNA-directed DNA polymerase</keyword>
<accession>A0ABQ5EWA8</accession>
<dbReference type="InterPro" id="IPR000477">
    <property type="entry name" value="RT_dom"/>
</dbReference>
<evidence type="ECO:0000259" key="4">
    <source>
        <dbReference type="Pfam" id="PF17921"/>
    </source>
</evidence>
<dbReference type="InterPro" id="IPR043502">
    <property type="entry name" value="DNA/RNA_pol_sf"/>
</dbReference>
<evidence type="ECO:0000256" key="2">
    <source>
        <dbReference type="SAM" id="SignalP"/>
    </source>
</evidence>
<dbReference type="InterPro" id="IPR041588">
    <property type="entry name" value="Integrase_H2C2"/>
</dbReference>
<organism evidence="5 6">
    <name type="scientific">Tanacetum coccineum</name>
    <dbReference type="NCBI Taxonomy" id="301880"/>
    <lineage>
        <taxon>Eukaryota</taxon>
        <taxon>Viridiplantae</taxon>
        <taxon>Streptophyta</taxon>
        <taxon>Embryophyta</taxon>
        <taxon>Tracheophyta</taxon>
        <taxon>Spermatophyta</taxon>
        <taxon>Magnoliopsida</taxon>
        <taxon>eudicotyledons</taxon>
        <taxon>Gunneridae</taxon>
        <taxon>Pentapetalae</taxon>
        <taxon>asterids</taxon>
        <taxon>campanulids</taxon>
        <taxon>Asterales</taxon>
        <taxon>Asteraceae</taxon>
        <taxon>Asteroideae</taxon>
        <taxon>Anthemideae</taxon>
        <taxon>Anthemidinae</taxon>
        <taxon>Tanacetum</taxon>
    </lineage>
</organism>
<sequence>MMKFLILVIAILATSCTARIAPTAVPTVSPTASPTPSHIPTPVPAPAHAVPSPSPSPKTAPSSPAPVPSPSSSPKTVPSSPAPSSQVSPTTTAPSTSSSPAPSPQPADVPTSGTFASRAVTVGTTLAVAAFVSVALISVDNRKCNHPRSVKEKFKNKNCVVLKVGVLTDEAIMNGSIKKNPKKRGNGEEPSKDRIFISTTFIPLLDIEPSDLGFSYEIEIASGQLLEIDKVIKRCKLEIEGERPDEKVRHLVSAKAKEKKRQELVVVRDSPEVFSDDLSGFPLIQKIEFRIELVPRAIPVTNLPIDWHLLKWRSCRVNSRNSRTKVSFDQAHRLLEYRPYLDKFLIVFINDILVYSKTREEHEVHLGLVLKLLKKEKLYAKFSKCEFWLREVQFLAHVINGDGIHVDPRYYCRFIENFSKIAKPLTVLTQKSCVLMQRGKVIAYVSRQLKIHENNYTTHDLELGVLSIKDRILAAQKEACDESAGLQKGLDEMIEHRSDGALYYLNRIWVSLKGDVRTLIMDEAHKSKYSVHLGADMMYYDLRDRYWWPGMKKDIAVYVRRDSNGFVTKLPRTSSGHDTIWVIMDQLTKSAHFLPMREDYKMDMLARLYLNEIMARHGVPISIISDHDSRFLSRFWQSM</sequence>
<dbReference type="SUPFAM" id="SSF53098">
    <property type="entry name" value="Ribonuclease H-like"/>
    <property type="match status" value="1"/>
</dbReference>
<dbReference type="InterPro" id="IPR050951">
    <property type="entry name" value="Retrovirus_Pol_polyprotein"/>
</dbReference>
<dbReference type="GO" id="GO:0003964">
    <property type="term" value="F:RNA-directed DNA polymerase activity"/>
    <property type="evidence" value="ECO:0007669"/>
    <property type="project" value="UniProtKB-KW"/>
</dbReference>
<gene>
    <name evidence="5" type="ORF">Tco_0990223</name>
</gene>
<feature type="domain" description="Reverse transcriptase" evidence="3">
    <location>
        <begin position="337"/>
        <end position="398"/>
    </location>
</feature>
<evidence type="ECO:0000259" key="3">
    <source>
        <dbReference type="Pfam" id="PF00078"/>
    </source>
</evidence>
<evidence type="ECO:0000256" key="1">
    <source>
        <dbReference type="SAM" id="MobiDB-lite"/>
    </source>
</evidence>
<dbReference type="SUPFAM" id="SSF56672">
    <property type="entry name" value="DNA/RNA polymerases"/>
    <property type="match status" value="1"/>
</dbReference>
<dbReference type="PANTHER" id="PTHR37984">
    <property type="entry name" value="PROTEIN CBG26694"/>
    <property type="match status" value="1"/>
</dbReference>
<dbReference type="Proteomes" id="UP001151760">
    <property type="component" value="Unassembled WGS sequence"/>
</dbReference>
<dbReference type="Gene3D" id="3.30.70.270">
    <property type="match status" value="1"/>
</dbReference>
<dbReference type="InterPro" id="IPR036397">
    <property type="entry name" value="RNaseH_sf"/>
</dbReference>
<protein>
    <submittedName>
        <fullName evidence="5">Reverse transcriptase domain-containing protein</fullName>
    </submittedName>
</protein>
<keyword evidence="6" id="KW-1185">Reference proteome</keyword>
<reference evidence="5" key="1">
    <citation type="journal article" date="2022" name="Int. J. Mol. Sci.">
        <title>Draft Genome of Tanacetum Coccineum: Genomic Comparison of Closely Related Tanacetum-Family Plants.</title>
        <authorList>
            <person name="Yamashiro T."/>
            <person name="Shiraishi A."/>
            <person name="Nakayama K."/>
            <person name="Satake H."/>
        </authorList>
    </citation>
    <scope>NUCLEOTIDE SEQUENCE</scope>
</reference>
<keyword evidence="5" id="KW-0808">Transferase</keyword>
<feature type="signal peptide" evidence="2">
    <location>
        <begin position="1"/>
        <end position="18"/>
    </location>
</feature>
<feature type="domain" description="Integrase zinc-binding" evidence="4">
    <location>
        <begin position="515"/>
        <end position="561"/>
    </location>
</feature>
<dbReference type="InterPro" id="IPR043128">
    <property type="entry name" value="Rev_trsase/Diguanyl_cyclase"/>
</dbReference>
<dbReference type="PROSITE" id="PS51257">
    <property type="entry name" value="PROKAR_LIPOPROTEIN"/>
    <property type="match status" value="1"/>
</dbReference>
<proteinExistence type="predicted"/>
<feature type="compositionally biased region" description="Pro residues" evidence="1">
    <location>
        <begin position="52"/>
        <end position="71"/>
    </location>
</feature>
<evidence type="ECO:0000313" key="6">
    <source>
        <dbReference type="Proteomes" id="UP001151760"/>
    </source>
</evidence>
<dbReference type="Pfam" id="PF17921">
    <property type="entry name" value="Integrase_H2C2"/>
    <property type="match status" value="1"/>
</dbReference>
<keyword evidence="5" id="KW-0548">Nucleotidyltransferase</keyword>
<dbReference type="InterPro" id="IPR012337">
    <property type="entry name" value="RNaseH-like_sf"/>
</dbReference>
<comment type="caution">
    <text evidence="5">The sequence shown here is derived from an EMBL/GenBank/DDBJ whole genome shotgun (WGS) entry which is preliminary data.</text>
</comment>
<feature type="region of interest" description="Disordered" evidence="1">
    <location>
        <begin position="25"/>
        <end position="112"/>
    </location>
</feature>
<dbReference type="EMBL" id="BQNB010016734">
    <property type="protein sequence ID" value="GJT55169.1"/>
    <property type="molecule type" value="Genomic_DNA"/>
</dbReference>
<name>A0ABQ5EWA8_9ASTR</name>